<dbReference type="PANTHER" id="PTHR48004">
    <property type="entry name" value="OS01G0149700 PROTEIN"/>
    <property type="match status" value="1"/>
</dbReference>
<evidence type="ECO:0000256" key="1">
    <source>
        <dbReference type="ARBA" id="ARBA00004167"/>
    </source>
</evidence>
<dbReference type="PRINTS" id="PR00019">
    <property type="entry name" value="LEURICHRPT"/>
</dbReference>
<feature type="domain" description="Leucine-rich repeat-containing N-terminal plant-type" evidence="11">
    <location>
        <begin position="32"/>
        <end position="74"/>
    </location>
</feature>
<evidence type="ECO:0000256" key="7">
    <source>
        <dbReference type="ARBA" id="ARBA00023136"/>
    </source>
</evidence>
<keyword evidence="3 10" id="KW-0812">Transmembrane</keyword>
<dbReference type="FunFam" id="3.80.10.10:FF:000041">
    <property type="entry name" value="LRR receptor-like serine/threonine-protein kinase ERECTA"/>
    <property type="match status" value="1"/>
</dbReference>
<dbReference type="OrthoDB" id="1394818at2759"/>
<evidence type="ECO:0000256" key="6">
    <source>
        <dbReference type="ARBA" id="ARBA00022989"/>
    </source>
</evidence>
<dbReference type="Gene3D" id="3.80.10.10">
    <property type="entry name" value="Ribonuclease Inhibitor"/>
    <property type="match status" value="5"/>
</dbReference>
<keyword evidence="7 10" id="KW-0472">Membrane</keyword>
<dbReference type="Pfam" id="PF08263">
    <property type="entry name" value="LRRNT_2"/>
    <property type="match status" value="1"/>
</dbReference>
<name>A0A5N6L5Y4_9ROSI</name>
<keyword evidence="6 10" id="KW-1133">Transmembrane helix</keyword>
<evidence type="ECO:0000256" key="3">
    <source>
        <dbReference type="ARBA" id="ARBA00022692"/>
    </source>
</evidence>
<reference evidence="12 13" key="1">
    <citation type="submission" date="2019-06" db="EMBL/GenBank/DDBJ databases">
        <title>A chromosomal-level reference genome of Carpinus fangiana (Coryloideae, Betulaceae).</title>
        <authorList>
            <person name="Yang X."/>
            <person name="Wang Z."/>
            <person name="Zhang L."/>
            <person name="Hao G."/>
            <person name="Liu J."/>
            <person name="Yang Y."/>
        </authorList>
    </citation>
    <scope>NUCLEOTIDE SEQUENCE [LARGE SCALE GENOMIC DNA]</scope>
    <source>
        <strain evidence="12">Cfa_2016G</strain>
        <tissue evidence="12">Leaf</tissue>
    </source>
</reference>
<proteinExistence type="predicted"/>
<dbReference type="InterPro" id="IPR052941">
    <property type="entry name" value="StomDev_PlantInt_Reg"/>
</dbReference>
<dbReference type="AlphaFoldDB" id="A0A5N6L5Y4"/>
<keyword evidence="8" id="KW-0325">Glycoprotein</keyword>
<dbReference type="Pfam" id="PF00560">
    <property type="entry name" value="LRR_1"/>
    <property type="match status" value="4"/>
</dbReference>
<evidence type="ECO:0000313" key="12">
    <source>
        <dbReference type="EMBL" id="KAB9966808.1"/>
    </source>
</evidence>
<dbReference type="SUPFAM" id="SSF52058">
    <property type="entry name" value="L domain-like"/>
    <property type="match status" value="2"/>
</dbReference>
<dbReference type="InterPro" id="IPR032675">
    <property type="entry name" value="LRR_dom_sf"/>
</dbReference>
<evidence type="ECO:0000259" key="11">
    <source>
        <dbReference type="Pfam" id="PF08263"/>
    </source>
</evidence>
<feature type="region of interest" description="Disordered" evidence="9">
    <location>
        <begin position="723"/>
        <end position="753"/>
    </location>
</feature>
<feature type="transmembrane region" description="Helical" evidence="10">
    <location>
        <begin position="670"/>
        <end position="693"/>
    </location>
</feature>
<dbReference type="SUPFAM" id="SSF52047">
    <property type="entry name" value="RNI-like"/>
    <property type="match status" value="1"/>
</dbReference>
<keyword evidence="5" id="KW-0677">Repeat</keyword>
<keyword evidence="2" id="KW-0433">Leucine-rich repeat</keyword>
<protein>
    <recommendedName>
        <fullName evidence="11">Leucine-rich repeat-containing N-terminal plant-type domain-containing protein</fullName>
    </recommendedName>
</protein>
<organism evidence="12 13">
    <name type="scientific">Carpinus fangiana</name>
    <dbReference type="NCBI Taxonomy" id="176857"/>
    <lineage>
        <taxon>Eukaryota</taxon>
        <taxon>Viridiplantae</taxon>
        <taxon>Streptophyta</taxon>
        <taxon>Embryophyta</taxon>
        <taxon>Tracheophyta</taxon>
        <taxon>Spermatophyta</taxon>
        <taxon>Magnoliopsida</taxon>
        <taxon>eudicotyledons</taxon>
        <taxon>Gunneridae</taxon>
        <taxon>Pentapetalae</taxon>
        <taxon>rosids</taxon>
        <taxon>fabids</taxon>
        <taxon>Fagales</taxon>
        <taxon>Betulaceae</taxon>
        <taxon>Carpinus</taxon>
    </lineage>
</organism>
<evidence type="ECO:0000256" key="10">
    <source>
        <dbReference type="SAM" id="Phobius"/>
    </source>
</evidence>
<feature type="transmembrane region" description="Helical" evidence="10">
    <location>
        <begin position="7"/>
        <end position="27"/>
    </location>
</feature>
<dbReference type="Proteomes" id="UP000327013">
    <property type="component" value="Unassembled WGS sequence"/>
</dbReference>
<evidence type="ECO:0000256" key="9">
    <source>
        <dbReference type="SAM" id="MobiDB-lite"/>
    </source>
</evidence>
<dbReference type="SMART" id="SM00369">
    <property type="entry name" value="LRR_TYP"/>
    <property type="match status" value="7"/>
</dbReference>
<evidence type="ECO:0000256" key="8">
    <source>
        <dbReference type="ARBA" id="ARBA00023180"/>
    </source>
</evidence>
<feature type="compositionally biased region" description="Acidic residues" evidence="9">
    <location>
        <begin position="728"/>
        <end position="751"/>
    </location>
</feature>
<evidence type="ECO:0000256" key="4">
    <source>
        <dbReference type="ARBA" id="ARBA00022729"/>
    </source>
</evidence>
<evidence type="ECO:0000256" key="5">
    <source>
        <dbReference type="ARBA" id="ARBA00022737"/>
    </source>
</evidence>
<comment type="subcellular location">
    <subcellularLocation>
        <location evidence="1">Membrane</location>
        <topology evidence="1">Single-pass membrane protein</topology>
    </subcellularLocation>
</comment>
<dbReference type="InterPro" id="IPR003591">
    <property type="entry name" value="Leu-rich_rpt_typical-subtyp"/>
</dbReference>
<sequence>MRIPFTSWVFFVPIFSIFLSFYIFVVAGQCLESQRSLLLQLKNNLTFGPAARSKKLVQWNQSADCCSWEGVNCSEGSVIGLDLTNEYISGDLSSLFNLQNLQNLSLAYNRFNGIIPSEFEKLTNLRYLNLSNAGFAGQIPIEISRLTRLVSLDLSAVYFPETIPLKLENPNLKMLVQNLPELIELHLDWVNISARGSEWCQALSSSLQNLSVLSLSNCYLSGPIDPSLLKLQSLSIIRLDNNNLSTPVPEFFANFTKLTSLHLRSSVLMGTFSRNILQVPTLEILDLSNNVLLHGTLPDFSQNGSLRTLVLSSTSFSGALSDSIGNLTKLSIIDLSNCNFNGSLPLSMAKLTQLLYLDISSNSFTGPIPSFSMAKNLTQINLSHNDLIGSITSTSWEELRNLLSNNQFSELNHFSSISSGLLGTLDLSSNKLEGPIPMSVFELRSLKTLSLSSNKLNGFLELLNVIQHLRNLSSLDLSYNRLSIEYNGIDGINSSLSFPQITTLKLASCKLNKFPDFLKNQSKLSYLDLADNEIVGDIPNWLWELRQLRYLNLSFNRLVTLKVNISNLSSLSVLDLSSNQFQGQLPVLPPFATYLDFSGNNFSSVIPPTIGDSLRNAYFFSLSSNKFHGSIPESICNAAYLQVLDLNVSPPATAPKSRDRASTMLIGFDWQFILTGLGFGVGAAVVIAPLMFWEKGRRWYDESIDKILLVVLPMMGLSYTGCNNRTEADEDAEDENTEDYDDDEDETEDEEFRGRERGVAVPLLIQEFHQTGELLVILLDENVYTPEQGISKEKSSISSINA</sequence>
<keyword evidence="4" id="KW-0732">Signal</keyword>
<dbReference type="FunFam" id="3.80.10.10:FF:000129">
    <property type="entry name" value="Leucine-rich repeat receptor-like kinase"/>
    <property type="match status" value="1"/>
</dbReference>
<evidence type="ECO:0000256" key="2">
    <source>
        <dbReference type="ARBA" id="ARBA00022614"/>
    </source>
</evidence>
<evidence type="ECO:0000313" key="13">
    <source>
        <dbReference type="Proteomes" id="UP000327013"/>
    </source>
</evidence>
<gene>
    <name evidence="12" type="ORF">FH972_027074</name>
</gene>
<dbReference type="GO" id="GO:0016020">
    <property type="term" value="C:membrane"/>
    <property type="evidence" value="ECO:0007669"/>
    <property type="project" value="UniProtKB-SubCell"/>
</dbReference>
<dbReference type="PROSITE" id="PS51450">
    <property type="entry name" value="LRR"/>
    <property type="match status" value="1"/>
</dbReference>
<dbReference type="PANTHER" id="PTHR48004:SF103">
    <property type="entry name" value="OS01G0515300 PROTEIN"/>
    <property type="match status" value="1"/>
</dbReference>
<dbReference type="InterPro" id="IPR001611">
    <property type="entry name" value="Leu-rich_rpt"/>
</dbReference>
<dbReference type="InterPro" id="IPR013210">
    <property type="entry name" value="LRR_N_plant-typ"/>
</dbReference>
<dbReference type="EMBL" id="VIBQ01000295">
    <property type="protein sequence ID" value="KAB9966808.1"/>
    <property type="molecule type" value="Genomic_DNA"/>
</dbReference>
<keyword evidence="13" id="KW-1185">Reference proteome</keyword>
<comment type="caution">
    <text evidence="12">The sequence shown here is derived from an EMBL/GenBank/DDBJ whole genome shotgun (WGS) entry which is preliminary data.</text>
</comment>
<accession>A0A5N6L5Y4</accession>
<dbReference type="Pfam" id="PF13855">
    <property type="entry name" value="LRR_8"/>
    <property type="match status" value="2"/>
</dbReference>